<dbReference type="EMBL" id="LSRC01000042">
    <property type="protein sequence ID" value="KXI16598.1"/>
    <property type="molecule type" value="Genomic_DNA"/>
</dbReference>
<keyword evidence="1" id="KW-0812">Transmembrane</keyword>
<proteinExistence type="predicted"/>
<comment type="caution">
    <text evidence="2">The sequence shown here is derived from an EMBL/GenBank/DDBJ whole genome shotgun (WGS) entry which is preliminary data.</text>
</comment>
<organism evidence="2 3">
    <name type="scientific">Gardnerella vaginalis</name>
    <dbReference type="NCBI Taxonomy" id="2702"/>
    <lineage>
        <taxon>Bacteria</taxon>
        <taxon>Bacillati</taxon>
        <taxon>Actinomycetota</taxon>
        <taxon>Actinomycetes</taxon>
        <taxon>Bifidobacteriales</taxon>
        <taxon>Bifidobacteriaceae</taxon>
        <taxon>Gardnerella</taxon>
    </lineage>
</organism>
<keyword evidence="1" id="KW-0472">Membrane</keyword>
<dbReference type="Proteomes" id="UP000070505">
    <property type="component" value="Unassembled WGS sequence"/>
</dbReference>
<evidence type="ECO:0000256" key="1">
    <source>
        <dbReference type="SAM" id="Phobius"/>
    </source>
</evidence>
<feature type="transmembrane region" description="Helical" evidence="1">
    <location>
        <begin position="23"/>
        <end position="41"/>
    </location>
</feature>
<protein>
    <submittedName>
        <fullName evidence="2">Uncharacterized protein</fullName>
    </submittedName>
</protein>
<accession>A0A135Z4M6</accession>
<dbReference type="PATRIC" id="fig|2702.101.peg.980"/>
<reference evidence="2 3" key="1">
    <citation type="submission" date="2016-02" db="EMBL/GenBank/DDBJ databases">
        <authorList>
            <person name="Wen L."/>
            <person name="He K."/>
            <person name="Yang H."/>
        </authorList>
    </citation>
    <scope>NUCLEOTIDE SEQUENCE [LARGE SCALE GENOMIC DNA]</scope>
    <source>
        <strain evidence="2 3">CMW7778B</strain>
    </source>
</reference>
<evidence type="ECO:0000313" key="2">
    <source>
        <dbReference type="EMBL" id="KXI16598.1"/>
    </source>
</evidence>
<gene>
    <name evidence="2" type="ORF">HMPREF3230_00997</name>
</gene>
<keyword evidence="1" id="KW-1133">Transmembrane helix</keyword>
<name>A0A135Z4M6_GARVA</name>
<sequence>MAGVDMYPENWTHVLTRGQQMDAILYLKGVIHFVFFWILQLL</sequence>
<dbReference type="AlphaFoldDB" id="A0A135Z4M6"/>
<evidence type="ECO:0000313" key="3">
    <source>
        <dbReference type="Proteomes" id="UP000070505"/>
    </source>
</evidence>